<evidence type="ECO:0000313" key="3">
    <source>
        <dbReference type="Proteomes" id="UP000594638"/>
    </source>
</evidence>
<evidence type="ECO:0000313" key="2">
    <source>
        <dbReference type="EMBL" id="CAA3021796.1"/>
    </source>
</evidence>
<dbReference type="Proteomes" id="UP000594638">
    <property type="component" value="Unassembled WGS sequence"/>
</dbReference>
<accession>A0A8S0UNR3</accession>
<keyword evidence="1" id="KW-0812">Transmembrane</keyword>
<dbReference type="AlphaFoldDB" id="A0A8S0UNR3"/>
<keyword evidence="3" id="KW-1185">Reference proteome</keyword>
<comment type="caution">
    <text evidence="2">The sequence shown here is derived from an EMBL/GenBank/DDBJ whole genome shotgun (WGS) entry which is preliminary data.</text>
</comment>
<organism evidence="2 3">
    <name type="scientific">Olea europaea subsp. europaea</name>
    <dbReference type="NCBI Taxonomy" id="158383"/>
    <lineage>
        <taxon>Eukaryota</taxon>
        <taxon>Viridiplantae</taxon>
        <taxon>Streptophyta</taxon>
        <taxon>Embryophyta</taxon>
        <taxon>Tracheophyta</taxon>
        <taxon>Spermatophyta</taxon>
        <taxon>Magnoliopsida</taxon>
        <taxon>eudicotyledons</taxon>
        <taxon>Gunneridae</taxon>
        <taxon>Pentapetalae</taxon>
        <taxon>asterids</taxon>
        <taxon>lamiids</taxon>
        <taxon>Lamiales</taxon>
        <taxon>Oleaceae</taxon>
        <taxon>Oleeae</taxon>
        <taxon>Olea</taxon>
    </lineage>
</organism>
<keyword evidence="1" id="KW-1133">Transmembrane helix</keyword>
<name>A0A8S0UNR3_OLEEU</name>
<feature type="transmembrane region" description="Helical" evidence="1">
    <location>
        <begin position="15"/>
        <end position="34"/>
    </location>
</feature>
<dbReference type="Gramene" id="OE9A076672T1">
    <property type="protein sequence ID" value="OE9A076672C1"/>
    <property type="gene ID" value="OE9A076672"/>
</dbReference>
<dbReference type="EMBL" id="CACTIH010009060">
    <property type="protein sequence ID" value="CAA3021796.1"/>
    <property type="molecule type" value="Genomic_DNA"/>
</dbReference>
<keyword evidence="1" id="KW-0472">Membrane</keyword>
<gene>
    <name evidence="2" type="ORF">OLEA9_A076672</name>
</gene>
<reference evidence="2 3" key="1">
    <citation type="submission" date="2019-12" db="EMBL/GenBank/DDBJ databases">
        <authorList>
            <person name="Alioto T."/>
            <person name="Alioto T."/>
            <person name="Gomez Garrido J."/>
        </authorList>
    </citation>
    <scope>NUCLEOTIDE SEQUENCE [LARGE SCALE GENOMIC DNA]</scope>
</reference>
<protein>
    <submittedName>
        <fullName evidence="2">Uncharacterized protein</fullName>
    </submittedName>
</protein>
<sequence length="99" mass="11581">MNEGFFNSQCFKTFISFKASFFSYCLFTLQMLYYRTILEKYMLSSQRLPQAMLIRPSRVRLLRSTQSQATILNSPKGYPFSCGFDITELFAMKINSKPI</sequence>
<proteinExistence type="predicted"/>
<evidence type="ECO:0000256" key="1">
    <source>
        <dbReference type="SAM" id="Phobius"/>
    </source>
</evidence>